<feature type="region of interest" description="Disordered" evidence="7">
    <location>
        <begin position="90"/>
        <end position="115"/>
    </location>
</feature>
<dbReference type="Pfam" id="PF06278">
    <property type="entry name" value="CNDH2_N"/>
    <property type="match status" value="1"/>
</dbReference>
<dbReference type="Pfam" id="PF16858">
    <property type="entry name" value="CNDH2_C"/>
    <property type="match status" value="1"/>
</dbReference>
<dbReference type="Proteomes" id="UP000261660">
    <property type="component" value="Unplaced"/>
</dbReference>
<protein>
    <recommendedName>
        <fullName evidence="3">Condensin-2 complex subunit H2</fullName>
    </recommendedName>
    <alternativeName>
        <fullName evidence="6">Non-SMC condensin II complex subunit H2</fullName>
    </alternativeName>
</protein>
<dbReference type="GO" id="GO:0000796">
    <property type="term" value="C:condensin complex"/>
    <property type="evidence" value="ECO:0007669"/>
    <property type="project" value="TreeGrafter"/>
</dbReference>
<proteinExistence type="inferred from homology"/>
<dbReference type="FunCoup" id="A0A3Q3EN76">
    <property type="interactions" value="1379"/>
</dbReference>
<evidence type="ECO:0000256" key="5">
    <source>
        <dbReference type="ARBA" id="ARBA00023242"/>
    </source>
</evidence>
<dbReference type="GeneTree" id="ENSGT00390000014443"/>
<dbReference type="AlphaFoldDB" id="A0A3Q3EN76"/>
<keyword evidence="5" id="KW-0539">Nucleus</keyword>
<keyword evidence="4" id="KW-0226">DNA condensation</keyword>
<dbReference type="GO" id="GO:0003682">
    <property type="term" value="F:chromatin binding"/>
    <property type="evidence" value="ECO:0007669"/>
    <property type="project" value="TreeGrafter"/>
</dbReference>
<keyword evidence="11" id="KW-1185">Reference proteome</keyword>
<evidence type="ECO:0000256" key="4">
    <source>
        <dbReference type="ARBA" id="ARBA00023067"/>
    </source>
</evidence>
<evidence type="ECO:0000256" key="7">
    <source>
        <dbReference type="SAM" id="MobiDB-lite"/>
    </source>
</evidence>
<name>A0A3Q3EN76_9LABR</name>
<dbReference type="GO" id="GO:0010032">
    <property type="term" value="P:meiotic chromosome condensation"/>
    <property type="evidence" value="ECO:0007669"/>
    <property type="project" value="TreeGrafter"/>
</dbReference>
<dbReference type="InterPro" id="IPR031739">
    <property type="entry name" value="Ncaph2"/>
</dbReference>
<evidence type="ECO:0000259" key="9">
    <source>
        <dbReference type="Pfam" id="PF16858"/>
    </source>
</evidence>
<feature type="domain" description="Condensin-2 complex subunit H2 C-terminal" evidence="9">
    <location>
        <begin position="434"/>
        <end position="561"/>
    </location>
</feature>
<evidence type="ECO:0000256" key="2">
    <source>
        <dbReference type="ARBA" id="ARBA00007844"/>
    </source>
</evidence>
<dbReference type="PANTHER" id="PTHR14324">
    <property type="entry name" value="CONDENSIN-2 COMPLEX SUBUNIT H2"/>
    <property type="match status" value="1"/>
</dbReference>
<reference evidence="10" key="2">
    <citation type="submission" date="2025-09" db="UniProtKB">
        <authorList>
            <consortium name="Ensembl"/>
        </authorList>
    </citation>
    <scope>IDENTIFICATION</scope>
</reference>
<dbReference type="InParanoid" id="A0A3Q3EN76"/>
<sequence>MESTESRYAHLLQPIRELTKNWDIDVASELNDYLDELDEMCITFDGGKTSLNFAEAALLIQGSACIYSKKVELLHSLVYQTLEYINDRNKKRSKQAAKSQGDDADGAASHDDADDVAETVSVAPLPPESLIPPESYEKKKIPLISVKGEILCSLKDFRINIFIPGDEDMILLTLGSAASRFLLENHQRPAETLDQQRPGPLRPDAAAAGEAHLEAAVVSADVGENGGDAADDFLPMEDEPMEQDVEEHVERQQAPSEGRMIRERRQLEDDNLKKKETTPPVNVWTLHDLYAVLGEEKPSKPGKCYKVPDGLDDGGKRKRKRAAALQDFRSWFRVDPKEHKLKNGPMFTDLNYVYLSAMKEKLKTRKKIFRRGVVVSDEELRRTFLQPEEAGPQQEGEEPVDGFRHADLLGGDDDLSDNEHDVFPDDVPAEDELSYEDLVKLRVQLVVNSRGYTQETALSRRVKDWEDKIQPELLIQEDRPAFDIHDYGDRIVGALNGVGQRRSFASIVAGLDNFEACKYLLASLQLANDHTVEVDSALGLEESVDSMGLTLLSTLRATDRFKTLTASQ</sequence>
<dbReference type="PANTHER" id="PTHR14324:SF3">
    <property type="entry name" value="CONDENSIN-2 COMPLEX SUBUNIT H2"/>
    <property type="match status" value="1"/>
</dbReference>
<evidence type="ECO:0000313" key="11">
    <source>
        <dbReference type="Proteomes" id="UP000261660"/>
    </source>
</evidence>
<organism evidence="10 11">
    <name type="scientific">Labrus bergylta</name>
    <name type="common">ballan wrasse</name>
    <dbReference type="NCBI Taxonomy" id="56723"/>
    <lineage>
        <taxon>Eukaryota</taxon>
        <taxon>Metazoa</taxon>
        <taxon>Chordata</taxon>
        <taxon>Craniata</taxon>
        <taxon>Vertebrata</taxon>
        <taxon>Euteleostomi</taxon>
        <taxon>Actinopterygii</taxon>
        <taxon>Neopterygii</taxon>
        <taxon>Teleostei</taxon>
        <taxon>Neoteleostei</taxon>
        <taxon>Acanthomorphata</taxon>
        <taxon>Eupercaria</taxon>
        <taxon>Labriformes</taxon>
        <taxon>Labridae</taxon>
        <taxon>Labrus</taxon>
    </lineage>
</organism>
<dbReference type="Ensembl" id="ENSLBET00000009413.1">
    <property type="protein sequence ID" value="ENSLBEP00000008928.1"/>
    <property type="gene ID" value="ENSLBEG00000006868.1"/>
</dbReference>
<comment type="subcellular location">
    <subcellularLocation>
        <location evidence="1">Nucleus</location>
    </subcellularLocation>
</comment>
<dbReference type="STRING" id="56723.ENSLBEP00000008928"/>
<comment type="similarity">
    <text evidence="2">Belongs to the CND2 H2 (condensin-2 subunit 2) family.</text>
</comment>
<evidence type="ECO:0000259" key="8">
    <source>
        <dbReference type="Pfam" id="PF06278"/>
    </source>
</evidence>
<evidence type="ECO:0000256" key="3">
    <source>
        <dbReference type="ARBA" id="ARBA00016903"/>
    </source>
</evidence>
<feature type="domain" description="Condensin II complex subunit H2 N-terminal" evidence="8">
    <location>
        <begin position="6"/>
        <end position="112"/>
    </location>
</feature>
<reference evidence="10" key="1">
    <citation type="submission" date="2025-08" db="UniProtKB">
        <authorList>
            <consortium name="Ensembl"/>
        </authorList>
    </citation>
    <scope>IDENTIFICATION</scope>
</reference>
<evidence type="ECO:0000256" key="6">
    <source>
        <dbReference type="ARBA" id="ARBA00030479"/>
    </source>
</evidence>
<evidence type="ECO:0000313" key="10">
    <source>
        <dbReference type="Ensembl" id="ENSLBEP00000008928.1"/>
    </source>
</evidence>
<dbReference type="GO" id="GO:0005634">
    <property type="term" value="C:nucleus"/>
    <property type="evidence" value="ECO:0007669"/>
    <property type="project" value="UniProtKB-SubCell"/>
</dbReference>
<evidence type="ECO:0000256" key="1">
    <source>
        <dbReference type="ARBA" id="ARBA00004123"/>
    </source>
</evidence>
<feature type="region of interest" description="Disordered" evidence="7">
    <location>
        <begin position="385"/>
        <end position="405"/>
    </location>
</feature>
<dbReference type="InterPro" id="IPR031737">
    <property type="entry name" value="CNDH2_C"/>
</dbReference>
<accession>A0A3Q3EN76</accession>
<dbReference type="GO" id="GO:0051306">
    <property type="term" value="P:mitotic sister chromatid separation"/>
    <property type="evidence" value="ECO:0007669"/>
    <property type="project" value="TreeGrafter"/>
</dbReference>
<dbReference type="InterPro" id="IPR009378">
    <property type="entry name" value="H2_N"/>
</dbReference>